<protein>
    <submittedName>
        <fullName evidence="2">Uncharacterized protein</fullName>
    </submittedName>
</protein>
<gene>
    <name evidence="2" type="ORF">PECUL_23A031212</name>
</gene>
<evidence type="ECO:0000313" key="2">
    <source>
        <dbReference type="EMBL" id="CAH2297017.1"/>
    </source>
</evidence>
<evidence type="ECO:0000313" key="3">
    <source>
        <dbReference type="Proteomes" id="UP001295444"/>
    </source>
</evidence>
<feature type="compositionally biased region" description="Basic residues" evidence="1">
    <location>
        <begin position="1"/>
        <end position="12"/>
    </location>
</feature>
<evidence type="ECO:0000256" key="1">
    <source>
        <dbReference type="SAM" id="MobiDB-lite"/>
    </source>
</evidence>
<reference evidence="2" key="1">
    <citation type="submission" date="2022-03" db="EMBL/GenBank/DDBJ databases">
        <authorList>
            <person name="Alioto T."/>
            <person name="Alioto T."/>
            <person name="Gomez Garrido J."/>
        </authorList>
    </citation>
    <scope>NUCLEOTIDE SEQUENCE</scope>
</reference>
<feature type="compositionally biased region" description="Polar residues" evidence="1">
    <location>
        <begin position="27"/>
        <end position="40"/>
    </location>
</feature>
<name>A0AAD1SCW4_PELCU</name>
<feature type="region of interest" description="Disordered" evidence="1">
    <location>
        <begin position="1"/>
        <end position="42"/>
    </location>
</feature>
<dbReference type="AlphaFoldDB" id="A0AAD1SCW4"/>
<sequence length="80" mass="9308">MDPIRSTKKDHHRPSQDGDDGMVPSLTLESQPETEVTPSHYSDAPVSEKWLYTMLQDLWATIHMEIKQITVELKRELFKL</sequence>
<organism evidence="2 3">
    <name type="scientific">Pelobates cultripes</name>
    <name type="common">Western spadefoot toad</name>
    <dbReference type="NCBI Taxonomy" id="61616"/>
    <lineage>
        <taxon>Eukaryota</taxon>
        <taxon>Metazoa</taxon>
        <taxon>Chordata</taxon>
        <taxon>Craniata</taxon>
        <taxon>Vertebrata</taxon>
        <taxon>Euteleostomi</taxon>
        <taxon>Amphibia</taxon>
        <taxon>Batrachia</taxon>
        <taxon>Anura</taxon>
        <taxon>Pelobatoidea</taxon>
        <taxon>Pelobatidae</taxon>
        <taxon>Pelobates</taxon>
    </lineage>
</organism>
<accession>A0AAD1SCW4</accession>
<keyword evidence="3" id="KW-1185">Reference proteome</keyword>
<dbReference type="Proteomes" id="UP001295444">
    <property type="component" value="Chromosome 05"/>
</dbReference>
<dbReference type="EMBL" id="OW240916">
    <property type="protein sequence ID" value="CAH2297017.1"/>
    <property type="molecule type" value="Genomic_DNA"/>
</dbReference>
<feature type="non-terminal residue" evidence="2">
    <location>
        <position position="80"/>
    </location>
</feature>
<proteinExistence type="predicted"/>